<keyword evidence="6" id="KW-0067">ATP-binding</keyword>
<dbReference type="InterPro" id="IPR045851">
    <property type="entry name" value="AMP-bd_C_sf"/>
</dbReference>
<evidence type="ECO:0000256" key="3">
    <source>
        <dbReference type="ARBA" id="ARBA00022490"/>
    </source>
</evidence>
<dbReference type="OMA" id="YVGGVCI"/>
<dbReference type="SUPFAM" id="SSF56801">
    <property type="entry name" value="Acetyl-CoA synthetase-like"/>
    <property type="match status" value="1"/>
</dbReference>
<evidence type="ECO:0000256" key="2">
    <source>
        <dbReference type="ARBA" id="ARBA00022450"/>
    </source>
</evidence>
<dbReference type="EMBL" id="PDCK01000039">
    <property type="protein sequence ID" value="PRQ56506.1"/>
    <property type="molecule type" value="Genomic_DNA"/>
</dbReference>
<dbReference type="InterPro" id="IPR020845">
    <property type="entry name" value="AMP-binding_CS"/>
</dbReference>
<evidence type="ECO:0000256" key="4">
    <source>
        <dbReference type="ARBA" id="ARBA00022553"/>
    </source>
</evidence>
<dbReference type="GO" id="GO:0043041">
    <property type="term" value="P:amino acid activation for nonribosomal peptide biosynthetic process"/>
    <property type="evidence" value="ECO:0007669"/>
    <property type="project" value="TreeGrafter"/>
</dbReference>
<organism evidence="11 12">
    <name type="scientific">Rosa chinensis</name>
    <name type="common">China rose</name>
    <dbReference type="NCBI Taxonomy" id="74649"/>
    <lineage>
        <taxon>Eukaryota</taxon>
        <taxon>Viridiplantae</taxon>
        <taxon>Streptophyta</taxon>
        <taxon>Embryophyta</taxon>
        <taxon>Tracheophyta</taxon>
        <taxon>Spermatophyta</taxon>
        <taxon>Magnoliopsida</taxon>
        <taxon>eudicotyledons</taxon>
        <taxon>Gunneridae</taxon>
        <taxon>Pentapetalae</taxon>
        <taxon>rosids</taxon>
        <taxon>fabids</taxon>
        <taxon>Rosales</taxon>
        <taxon>Rosaceae</taxon>
        <taxon>Rosoideae</taxon>
        <taxon>Rosoideae incertae sedis</taxon>
        <taxon>Rosa</taxon>
    </lineage>
</organism>
<feature type="domain" description="Carrier" evidence="8">
    <location>
        <begin position="447"/>
        <end position="501"/>
    </location>
</feature>
<keyword evidence="11" id="KW-0560">Oxidoreductase</keyword>
<dbReference type="STRING" id="74649.A0A2P6SCV8"/>
<keyword evidence="3" id="KW-0963">Cytoplasm</keyword>
<reference evidence="11 12" key="1">
    <citation type="journal article" date="2018" name="Nat. Genet.">
        <title>The Rosa genome provides new insights in the design of modern roses.</title>
        <authorList>
            <person name="Bendahmane M."/>
        </authorList>
    </citation>
    <scope>NUCLEOTIDE SEQUENCE [LARGE SCALE GENOMIC DNA]</scope>
    <source>
        <strain evidence="12">cv. Old Blush</strain>
    </source>
</reference>
<dbReference type="InterPro" id="IPR036736">
    <property type="entry name" value="ACP-like_sf"/>
</dbReference>
<dbReference type="Gene3D" id="3.40.50.12780">
    <property type="entry name" value="N-terminal domain of ligase-like"/>
    <property type="match status" value="1"/>
</dbReference>
<dbReference type="InterPro" id="IPR002372">
    <property type="entry name" value="PQQ_rpt_dom"/>
</dbReference>
<dbReference type="SMART" id="SM00564">
    <property type="entry name" value="PQQ"/>
    <property type="match status" value="4"/>
</dbReference>
<dbReference type="GO" id="GO:0005524">
    <property type="term" value="F:ATP binding"/>
    <property type="evidence" value="ECO:0007669"/>
    <property type="project" value="UniProtKB-KW"/>
</dbReference>
<keyword evidence="2" id="KW-0596">Phosphopantetheine</keyword>
<sequence>MSTSLSPARRRLVTNWTPIGWKRIPIVAFCGFPWVVESVTVSDGEQRKSEKERLFCYVMYTSGSTGKPKGVCGTEQGLWNRFRWMQELYPLNGEEVLLFKTAISFVDHLQEFLSAILTGSTLVIPPFNQLKQNVFSILDFLQAYSINRLTAVPSLMRVILPALQGRDYQQLLSSLNLLVLSGEVLPLSLWDMLSKRLPRTSILNLYGSTEVSGDCTYFDCKRLPMILETETLTSVPIGIPIAGCDVVLVNDDDVLNEGEIFVAGPCNASGYYSDSTFAPLNTVKLPPDSVCSSSVNGHESQSYFQTGDFAKQLHSGDLVFLGRKNRTIKLNGQRIALEEIVHSLVEHPDVTDAAVVFRNGQGELMQLVAFIMLKEGRPDEIFRSSIKSWMVDKLPLAMIPGHFVIMESFPVSTSGKVDYALLADSVFVAKHIQDELGHIGRSNLLQVIKKAFSRVLMMTEEVSDDDDFFMIGGDSIAAAHLANNIGVDMRLIYSFPTPSKLSMALLERKEPFSMKVEVDSESEMNQERGKNMFHVLYDTPSAVNLEQLKTLPRRNENKAVMSKRLKADSSINVASGSTSPADGYPWSSMQKCMTCSFSRCNKVVYEGSSRVNDVCQAASSVVVPKSLKVHLEELWKVDMGSCVDASPLIVCKGQDIYLFIGSHSQKFVCVNARSGSIQWELQLEGRVECSAAILGDFSQVVVGCYKGKIYFLDSLNGNICWTFQTSGEVKSQPIIDSQRQLIWCGSYDRNLYVLDYKNHCCVYQLPCGGSICGSPAIDEMNNILYVASTGGQMTAISVTLYVAWWMGMFLHLIQVDLLFGGTAGPVFAGACISSALPFQLLVCSRDGNIYSLELESGGLLWEYNVKDPITSSAYVDEHLSLVSDQSNFPDRRVVCVCSSSGSMVLIQVNLDATEGASPMNFNVEEFARLELPGDVFSSPVMIGGRIFIGCRDDYVHCIAVKPQVSTGTMSCSV</sequence>
<dbReference type="SUPFAM" id="SSF50998">
    <property type="entry name" value="Quinoprotein alcohol dehydrogenase-like"/>
    <property type="match status" value="1"/>
</dbReference>
<dbReference type="SUPFAM" id="SSF47336">
    <property type="entry name" value="ACP-like"/>
    <property type="match status" value="1"/>
</dbReference>
<dbReference type="Gramene" id="PRQ56506">
    <property type="protein sequence ID" value="PRQ56506"/>
    <property type="gene ID" value="RchiOBHm_Chr1g0337141"/>
</dbReference>
<dbReference type="AlphaFoldDB" id="A0A2P6SCV8"/>
<dbReference type="InterPro" id="IPR009081">
    <property type="entry name" value="PP-bd_ACP"/>
</dbReference>
<dbReference type="InterPro" id="IPR015943">
    <property type="entry name" value="WD40/YVTN_repeat-like_dom_sf"/>
</dbReference>
<evidence type="ECO:0000259" key="7">
    <source>
        <dbReference type="Pfam" id="PF00501"/>
    </source>
</evidence>
<name>A0A2P6SCV8_ROSCH</name>
<dbReference type="InterPro" id="IPR011047">
    <property type="entry name" value="Quinoprotein_ADH-like_sf"/>
</dbReference>
<evidence type="ECO:0000259" key="8">
    <source>
        <dbReference type="Pfam" id="PF00550"/>
    </source>
</evidence>
<dbReference type="Gene3D" id="1.10.1200.10">
    <property type="entry name" value="ACP-like"/>
    <property type="match status" value="1"/>
</dbReference>
<dbReference type="Pfam" id="PF13193">
    <property type="entry name" value="AMP-binding_C"/>
    <property type="match status" value="1"/>
</dbReference>
<dbReference type="Gene3D" id="3.30.300.30">
    <property type="match status" value="1"/>
</dbReference>
<dbReference type="PROSITE" id="PS00455">
    <property type="entry name" value="AMP_BINDING"/>
    <property type="match status" value="1"/>
</dbReference>
<dbReference type="InterPro" id="IPR000873">
    <property type="entry name" value="AMP-dep_synth/lig_dom"/>
</dbReference>
<dbReference type="PROSITE" id="PS00012">
    <property type="entry name" value="PHOSPHOPANTETHEINE"/>
    <property type="match status" value="1"/>
</dbReference>
<dbReference type="Proteomes" id="UP000238479">
    <property type="component" value="Chromosome 1"/>
</dbReference>
<dbReference type="GO" id="GO:0004043">
    <property type="term" value="F:L-aminoadipate-semialdehyde dehydrogenase [NAD(P)+] activity"/>
    <property type="evidence" value="ECO:0007669"/>
    <property type="project" value="UniProtKB-EC"/>
</dbReference>
<dbReference type="Gene3D" id="2.130.10.10">
    <property type="entry name" value="YVTN repeat-like/Quinoprotein amine dehydrogenase"/>
    <property type="match status" value="2"/>
</dbReference>
<proteinExistence type="predicted"/>
<evidence type="ECO:0000313" key="12">
    <source>
        <dbReference type="Proteomes" id="UP000238479"/>
    </source>
</evidence>
<dbReference type="PANTHER" id="PTHR44394">
    <property type="entry name" value="BETA-ALANINE-ACTIVATING ENZYME"/>
    <property type="match status" value="1"/>
</dbReference>
<dbReference type="InterPro" id="IPR006162">
    <property type="entry name" value="Ppantetheine_attach_site"/>
</dbReference>
<feature type="domain" description="AMP-dependent synthetase/ligase" evidence="7">
    <location>
        <begin position="46"/>
        <end position="272"/>
    </location>
</feature>
<evidence type="ECO:0000313" key="11">
    <source>
        <dbReference type="EMBL" id="PRQ56506.1"/>
    </source>
</evidence>
<feature type="domain" description="Pyrrolo-quinoline quinone repeat" evidence="10">
    <location>
        <begin position="639"/>
        <end position="800"/>
    </location>
</feature>
<dbReference type="Pfam" id="PF00550">
    <property type="entry name" value="PP-binding"/>
    <property type="match status" value="1"/>
</dbReference>
<dbReference type="InterPro" id="IPR052091">
    <property type="entry name" value="Beta-ala_Activ/Resist"/>
</dbReference>
<evidence type="ECO:0000256" key="1">
    <source>
        <dbReference type="ARBA" id="ARBA00004496"/>
    </source>
</evidence>
<dbReference type="FunFam" id="3.30.300.30:FF:000012">
    <property type="entry name" value="D-alanine--D-alanyl carrier protein ligase"/>
    <property type="match status" value="1"/>
</dbReference>
<dbReference type="PANTHER" id="PTHR44394:SF1">
    <property type="entry name" value="BETA-ALANINE-ACTIVATING ENZYME"/>
    <property type="match status" value="1"/>
</dbReference>
<dbReference type="GO" id="GO:0005737">
    <property type="term" value="C:cytoplasm"/>
    <property type="evidence" value="ECO:0007669"/>
    <property type="project" value="UniProtKB-SubCell"/>
</dbReference>
<protein>
    <submittedName>
        <fullName evidence="11">Putative L-aminoadipate-semialdehyde dehydrogenase transcription factor WD40-like family</fullName>
        <ecNumber evidence="11">1.2.1.31</ecNumber>
    </submittedName>
</protein>
<dbReference type="Pfam" id="PF00501">
    <property type="entry name" value="AMP-binding"/>
    <property type="match status" value="1"/>
</dbReference>
<keyword evidence="5" id="KW-0547">Nucleotide-binding</keyword>
<comment type="subcellular location">
    <subcellularLocation>
        <location evidence="1">Cytoplasm</location>
    </subcellularLocation>
</comment>
<dbReference type="InterPro" id="IPR042099">
    <property type="entry name" value="ANL_N_sf"/>
</dbReference>
<feature type="domain" description="AMP-binding enzyme C-terminal" evidence="9">
    <location>
        <begin position="343"/>
        <end position="416"/>
    </location>
</feature>
<keyword evidence="4" id="KW-0597">Phosphoprotein</keyword>
<dbReference type="InterPro" id="IPR025110">
    <property type="entry name" value="AMP-bd_C"/>
</dbReference>
<dbReference type="InterPro" id="IPR018391">
    <property type="entry name" value="PQQ_b-propeller_rpt"/>
</dbReference>
<accession>A0A2P6SCV8</accession>
<evidence type="ECO:0000259" key="9">
    <source>
        <dbReference type="Pfam" id="PF13193"/>
    </source>
</evidence>
<dbReference type="Pfam" id="PF13570">
    <property type="entry name" value="Beta-prop_ACSF4"/>
    <property type="match status" value="1"/>
</dbReference>
<keyword evidence="12" id="KW-1185">Reference proteome</keyword>
<dbReference type="EC" id="1.2.1.31" evidence="11"/>
<evidence type="ECO:0000256" key="6">
    <source>
        <dbReference type="ARBA" id="ARBA00022840"/>
    </source>
</evidence>
<comment type="caution">
    <text evidence="11">The sequence shown here is derived from an EMBL/GenBank/DDBJ whole genome shotgun (WGS) entry which is preliminary data.</text>
</comment>
<evidence type="ECO:0000259" key="10">
    <source>
        <dbReference type="Pfam" id="PF13570"/>
    </source>
</evidence>
<gene>
    <name evidence="11" type="ORF">RchiOBHm_Chr1g0337141</name>
</gene>
<evidence type="ECO:0000256" key="5">
    <source>
        <dbReference type="ARBA" id="ARBA00022741"/>
    </source>
</evidence>